<comment type="caution">
    <text evidence="1">The sequence shown here is derived from an EMBL/GenBank/DDBJ whole genome shotgun (WGS) entry which is preliminary data.</text>
</comment>
<sequence length="232" mass="26049">MKFVDPSGLIITLVGSEDEMQRSFDQLQALTNDELTYDKETGIVTIVNTGTMNTDKTLTAGSKMVSDMIGNNDFDCQIQREYVENDGCYVDYLDGGAIVRMNDWDEEGGNWGYMVSDGNGGSVWQDHKDVAHILLGHELIHATHHMNGTLADPSRTVYRYTNKGLVMDDRYNANGDKLNISEEYNTVGLAHVVEFPNPNGVYAFRRFYLPWPGSLTENTLRAEQGLNKRTAY</sequence>
<dbReference type="Pfam" id="PF14891">
    <property type="entry name" value="Peptidase_M91"/>
    <property type="match status" value="1"/>
</dbReference>
<gene>
    <name evidence="1" type="ORF">H8698_13145</name>
</gene>
<organism evidence="1 2">
    <name type="scientific">Congzhengia minquanensis</name>
    <dbReference type="NCBI Taxonomy" id="2763657"/>
    <lineage>
        <taxon>Bacteria</taxon>
        <taxon>Bacillati</taxon>
        <taxon>Bacillota</taxon>
        <taxon>Clostridia</taxon>
        <taxon>Eubacteriales</taxon>
        <taxon>Oscillospiraceae</taxon>
        <taxon>Congzhengia</taxon>
    </lineage>
</organism>
<dbReference type="EMBL" id="JACRSU010000012">
    <property type="protein sequence ID" value="MBC8541913.1"/>
    <property type="molecule type" value="Genomic_DNA"/>
</dbReference>
<accession>A0A926DMV3</accession>
<proteinExistence type="predicted"/>
<dbReference type="Proteomes" id="UP000611762">
    <property type="component" value="Unassembled WGS sequence"/>
</dbReference>
<reference evidence="1" key="1">
    <citation type="submission" date="2020-08" db="EMBL/GenBank/DDBJ databases">
        <title>Genome public.</title>
        <authorList>
            <person name="Liu C."/>
            <person name="Sun Q."/>
        </authorList>
    </citation>
    <scope>NUCLEOTIDE SEQUENCE</scope>
    <source>
        <strain evidence="1">H8</strain>
    </source>
</reference>
<dbReference type="InterPro" id="IPR028208">
    <property type="entry name" value="Effector_pro_NleD-like"/>
</dbReference>
<keyword evidence="2" id="KW-1185">Reference proteome</keyword>
<evidence type="ECO:0000313" key="2">
    <source>
        <dbReference type="Proteomes" id="UP000611762"/>
    </source>
</evidence>
<evidence type="ECO:0008006" key="3">
    <source>
        <dbReference type="Google" id="ProtNLM"/>
    </source>
</evidence>
<name>A0A926DMV3_9FIRM</name>
<evidence type="ECO:0000313" key="1">
    <source>
        <dbReference type="EMBL" id="MBC8541913.1"/>
    </source>
</evidence>
<dbReference type="AlphaFoldDB" id="A0A926DMV3"/>
<protein>
    <recommendedName>
        <fullName evidence="3">NleD-like pathogen effector protein (Putative zinc metallopeptidase)</fullName>
    </recommendedName>
</protein>